<protein>
    <submittedName>
        <fullName evidence="1">Uncharacterized protein</fullName>
    </submittedName>
</protein>
<organism evidence="1 2">
    <name type="scientific">Patulibacter brassicae</name>
    <dbReference type="NCBI Taxonomy" id="1705717"/>
    <lineage>
        <taxon>Bacteria</taxon>
        <taxon>Bacillati</taxon>
        <taxon>Actinomycetota</taxon>
        <taxon>Thermoleophilia</taxon>
        <taxon>Solirubrobacterales</taxon>
        <taxon>Patulibacteraceae</taxon>
        <taxon>Patulibacter</taxon>
    </lineage>
</organism>
<dbReference type="RefSeq" id="WP_319955781.1">
    <property type="nucleotide sequence ID" value="NZ_JAXAVX010000017.1"/>
</dbReference>
<sequence>MPDPTVTAAWGYDARRRRCRVAGEVTPRGTGGVALQRRAGSRWRTVTTFPIRGTTYAGWFLGRKRQRYRVSSAGSASPCPPRRSSTA</sequence>
<name>A0ABU4VRQ4_9ACTN</name>
<keyword evidence="2" id="KW-1185">Reference proteome</keyword>
<accession>A0ABU4VRQ4</accession>
<gene>
    <name evidence="1" type="ORF">SK069_18685</name>
</gene>
<dbReference type="EMBL" id="JAXAVX010000017">
    <property type="protein sequence ID" value="MDX8153631.1"/>
    <property type="molecule type" value="Genomic_DNA"/>
</dbReference>
<reference evidence="1 2" key="1">
    <citation type="submission" date="2023-11" db="EMBL/GenBank/DDBJ databases">
        <authorList>
            <person name="Xu M."/>
            <person name="Jiang T."/>
        </authorList>
    </citation>
    <scope>NUCLEOTIDE SEQUENCE [LARGE SCALE GENOMIC DNA]</scope>
    <source>
        <strain evidence="1 2">SD</strain>
    </source>
</reference>
<dbReference type="Proteomes" id="UP001277761">
    <property type="component" value="Unassembled WGS sequence"/>
</dbReference>
<evidence type="ECO:0000313" key="1">
    <source>
        <dbReference type="EMBL" id="MDX8153631.1"/>
    </source>
</evidence>
<proteinExistence type="predicted"/>
<evidence type="ECO:0000313" key="2">
    <source>
        <dbReference type="Proteomes" id="UP001277761"/>
    </source>
</evidence>
<comment type="caution">
    <text evidence="1">The sequence shown here is derived from an EMBL/GenBank/DDBJ whole genome shotgun (WGS) entry which is preliminary data.</text>
</comment>